<dbReference type="PANTHER" id="PTHR30163:SF8">
    <property type="entry name" value="LYTIC MUREIN TRANSGLYCOSYLASE"/>
    <property type="match status" value="1"/>
</dbReference>
<accession>A0ABW6PLI7</accession>
<feature type="compositionally biased region" description="Polar residues" evidence="1">
    <location>
        <begin position="332"/>
        <end position="342"/>
    </location>
</feature>
<dbReference type="EMBL" id="JBIAMX010000005">
    <property type="protein sequence ID" value="MFF0543241.1"/>
    <property type="molecule type" value="Genomic_DNA"/>
</dbReference>
<evidence type="ECO:0000313" key="4">
    <source>
        <dbReference type="EMBL" id="MFF0543241.1"/>
    </source>
</evidence>
<keyword evidence="4" id="KW-0808">Transferase</keyword>
<dbReference type="CDD" id="cd13399">
    <property type="entry name" value="Slt35-like"/>
    <property type="match status" value="1"/>
</dbReference>
<evidence type="ECO:0000259" key="3">
    <source>
        <dbReference type="Pfam" id="PF13406"/>
    </source>
</evidence>
<gene>
    <name evidence="4" type="ORF">ACFYTF_10420</name>
</gene>
<reference evidence="4 5" key="1">
    <citation type="submission" date="2024-10" db="EMBL/GenBank/DDBJ databases">
        <title>The Natural Products Discovery Center: Release of the First 8490 Sequenced Strains for Exploring Actinobacteria Biosynthetic Diversity.</title>
        <authorList>
            <person name="Kalkreuter E."/>
            <person name="Kautsar S.A."/>
            <person name="Yang D."/>
            <person name="Bader C.D."/>
            <person name="Teijaro C.N."/>
            <person name="Fluegel L."/>
            <person name="Davis C.M."/>
            <person name="Simpson J.R."/>
            <person name="Lauterbach L."/>
            <person name="Steele A.D."/>
            <person name="Gui C."/>
            <person name="Meng S."/>
            <person name="Li G."/>
            <person name="Viehrig K."/>
            <person name="Ye F."/>
            <person name="Su P."/>
            <person name="Kiefer A.F."/>
            <person name="Nichols A."/>
            <person name="Cepeda A.J."/>
            <person name="Yan W."/>
            <person name="Fan B."/>
            <person name="Jiang Y."/>
            <person name="Adhikari A."/>
            <person name="Zheng C.-J."/>
            <person name="Schuster L."/>
            <person name="Cowan T.M."/>
            <person name="Smanski M.J."/>
            <person name="Chevrette M.G."/>
            <person name="De Carvalho L.P.S."/>
            <person name="Shen B."/>
        </authorList>
    </citation>
    <scope>NUCLEOTIDE SEQUENCE [LARGE SCALE GENOMIC DNA]</scope>
    <source>
        <strain evidence="4 5">NPDC004045</strain>
    </source>
</reference>
<dbReference type="PANTHER" id="PTHR30163">
    <property type="entry name" value="MEMBRANE-BOUND LYTIC MUREIN TRANSGLYCOSYLASE B"/>
    <property type="match status" value="1"/>
</dbReference>
<dbReference type="InterPro" id="IPR031304">
    <property type="entry name" value="SLT_2"/>
</dbReference>
<keyword evidence="4" id="KW-0328">Glycosyltransferase</keyword>
<dbReference type="Gene3D" id="1.10.530.10">
    <property type="match status" value="1"/>
</dbReference>
<keyword evidence="2" id="KW-0732">Signal</keyword>
<evidence type="ECO:0000256" key="1">
    <source>
        <dbReference type="SAM" id="MobiDB-lite"/>
    </source>
</evidence>
<protein>
    <submittedName>
        <fullName evidence="4">Lytic murein transglycosylase</fullName>
        <ecNumber evidence="4">2.4.-.-</ecNumber>
    </submittedName>
</protein>
<feature type="signal peptide" evidence="2">
    <location>
        <begin position="1"/>
        <end position="23"/>
    </location>
</feature>
<evidence type="ECO:0000256" key="2">
    <source>
        <dbReference type="SAM" id="SignalP"/>
    </source>
</evidence>
<name>A0ABW6PLI7_9NOCA</name>
<dbReference type="SUPFAM" id="SSF53955">
    <property type="entry name" value="Lysozyme-like"/>
    <property type="match status" value="1"/>
</dbReference>
<dbReference type="Proteomes" id="UP001601444">
    <property type="component" value="Unassembled WGS sequence"/>
</dbReference>
<evidence type="ECO:0000313" key="5">
    <source>
        <dbReference type="Proteomes" id="UP001601444"/>
    </source>
</evidence>
<dbReference type="RefSeq" id="WP_387699915.1">
    <property type="nucleotide sequence ID" value="NZ_JBIAMX010000005.1"/>
</dbReference>
<feature type="chain" id="PRO_5047188254" evidence="2">
    <location>
        <begin position="24"/>
        <end position="357"/>
    </location>
</feature>
<dbReference type="InterPro" id="IPR023346">
    <property type="entry name" value="Lysozyme-like_dom_sf"/>
</dbReference>
<dbReference type="InterPro" id="IPR043426">
    <property type="entry name" value="MltB-like"/>
</dbReference>
<dbReference type="Pfam" id="PF13406">
    <property type="entry name" value="SLT_2"/>
    <property type="match status" value="1"/>
</dbReference>
<comment type="caution">
    <text evidence="4">The sequence shown here is derived from an EMBL/GenBank/DDBJ whole genome shotgun (WGS) entry which is preliminary data.</text>
</comment>
<organism evidence="4 5">
    <name type="scientific">Nocardia thailandica</name>
    <dbReference type="NCBI Taxonomy" id="257275"/>
    <lineage>
        <taxon>Bacteria</taxon>
        <taxon>Bacillati</taxon>
        <taxon>Actinomycetota</taxon>
        <taxon>Actinomycetes</taxon>
        <taxon>Mycobacteriales</taxon>
        <taxon>Nocardiaceae</taxon>
        <taxon>Nocardia</taxon>
    </lineage>
</organism>
<keyword evidence="5" id="KW-1185">Reference proteome</keyword>
<feature type="region of interest" description="Disordered" evidence="1">
    <location>
        <begin position="320"/>
        <end position="357"/>
    </location>
</feature>
<feature type="domain" description="Transglycosylase SLT" evidence="3">
    <location>
        <begin position="156"/>
        <end position="206"/>
    </location>
</feature>
<dbReference type="GO" id="GO:0016757">
    <property type="term" value="F:glycosyltransferase activity"/>
    <property type="evidence" value="ECO:0007669"/>
    <property type="project" value="UniProtKB-KW"/>
</dbReference>
<dbReference type="EC" id="2.4.-.-" evidence="4"/>
<proteinExistence type="predicted"/>
<sequence length="357" mass="36340">MRTAPITAVAVLAAGLLVTGSQAAPADRLTPAPLAEEQLSTAVGLLPVQVGAPRTLNAIAPVRETIPDLPDGTAPGGGVAGIPQIVLAAYRNAELTMATTRPDCHVGWNLLAGIGRIESGHAFGGSVDDAGTTLRPIYGPALDGTLPGNEIIPDAAGGYVRALGPMQFLPSTWSRYAADGNGDGVADPHNVFDATLAAARYLCADGADLRDLAAQQRAVLRYNYSGSYAADVLRWSETYRTGTATPGPVLPQPIPEVSGSAPVPTPGTTALVSGPAQDARPLPLEEMAADAPVATPAPTVLVSLPVVGPVYCGLLCEGPAEETPQADPEPQSPSTPAEQPSVTLPFGVVVPLPMPQG</sequence>